<comment type="caution">
    <text evidence="1">The sequence shown here is derived from an EMBL/GenBank/DDBJ whole genome shotgun (WGS) entry which is preliminary data.</text>
</comment>
<sequence length="59" mass="7060">MRIGWHEPLERSEQSLIAFAQQRLVTALLQDRRHTFDHLYVVARTERVFPLGNTVRDWV</sequence>
<evidence type="ECO:0000313" key="1">
    <source>
        <dbReference type="EMBL" id="POH30551.1"/>
    </source>
</evidence>
<dbReference type="AlphaFoldDB" id="A0A2S3YN96"/>
<protein>
    <submittedName>
        <fullName evidence="1">Uncharacterized protein</fullName>
    </submittedName>
</protein>
<accession>A0A2S3YN96</accession>
<organism evidence="1 2">
    <name type="scientific">Sinorhizobium americanum</name>
    <dbReference type="NCBI Taxonomy" id="194963"/>
    <lineage>
        <taxon>Bacteria</taxon>
        <taxon>Pseudomonadati</taxon>
        <taxon>Pseudomonadota</taxon>
        <taxon>Alphaproteobacteria</taxon>
        <taxon>Hyphomicrobiales</taxon>
        <taxon>Rhizobiaceae</taxon>
        <taxon>Sinorhizobium/Ensifer group</taxon>
        <taxon>Sinorhizobium</taxon>
    </lineage>
</organism>
<dbReference type="Proteomes" id="UP000237511">
    <property type="component" value="Unassembled WGS sequence"/>
</dbReference>
<evidence type="ECO:0000313" key="2">
    <source>
        <dbReference type="Proteomes" id="UP000237511"/>
    </source>
</evidence>
<gene>
    <name evidence="1" type="ORF">ATY31_14775</name>
</gene>
<name>A0A2S3YN96_9HYPH</name>
<dbReference type="EMBL" id="LODU01000033">
    <property type="protein sequence ID" value="POH30551.1"/>
    <property type="molecule type" value="Genomic_DNA"/>
</dbReference>
<proteinExistence type="predicted"/>
<reference evidence="1 2" key="1">
    <citation type="journal article" date="2014" name="Syst. Appl. Microbiol.">
        <title>Microsymbionts of Phaseolus vulgaris in acid and alkaline soils of Mexico.</title>
        <authorList>
            <person name="Verastegui-Valdes M.M."/>
            <person name="Zhang Y.J."/>
            <person name="Rivera-Orduna F.N."/>
            <person name="Cheng H.P."/>
            <person name="Sui X.H."/>
            <person name="Wang E.T."/>
        </authorList>
    </citation>
    <scope>NUCLEOTIDE SEQUENCE [LARGE SCALE GENOMIC DNA]</scope>
    <source>
        <strain evidence="1 2">FG01</strain>
    </source>
</reference>